<keyword evidence="4" id="KW-1185">Reference proteome</keyword>
<evidence type="ECO:0000313" key="4">
    <source>
        <dbReference type="Proteomes" id="UP001273166"/>
    </source>
</evidence>
<dbReference type="EMBL" id="JAUDZG010000003">
    <property type="protein sequence ID" value="KAK3307650.1"/>
    <property type="molecule type" value="Genomic_DNA"/>
</dbReference>
<feature type="compositionally biased region" description="Basic and acidic residues" evidence="2">
    <location>
        <begin position="228"/>
        <end position="240"/>
    </location>
</feature>
<feature type="coiled-coil region" evidence="1">
    <location>
        <begin position="11"/>
        <end position="142"/>
    </location>
</feature>
<sequence length="268" mass="30453">MEHSNTTLCVVQKTEARLREAEAMCARLAAEKENLQASLRAMSVELDVTRRQCERVKAERKNLRSHVKAIKSLRVDLATAKRECEILKKERDELRGQVQALGKTPIQLAAAREECEYTKVERNRLQHRLDVVEADLANLEKKHIFACNELAAMQGGRLNFQVQLHMPREPLPNVQSTASDFEKPPLFARSLGEDTQSTSDHATPSREWQATPGRTAETKTPNNILVPIKEEPGQERRGVKEGMQLYRPPRAGRKDALEDMEPGEIWED</sequence>
<dbReference type="RefSeq" id="XP_062723430.1">
    <property type="nucleotide sequence ID" value="XM_062866920.1"/>
</dbReference>
<keyword evidence="1" id="KW-0175">Coiled coil</keyword>
<proteinExistence type="predicted"/>
<gene>
    <name evidence="3" type="ORF">B0T15DRAFT_493116</name>
</gene>
<feature type="compositionally biased region" description="Acidic residues" evidence="2">
    <location>
        <begin position="258"/>
        <end position="268"/>
    </location>
</feature>
<dbReference type="GeneID" id="87885749"/>
<evidence type="ECO:0000256" key="2">
    <source>
        <dbReference type="SAM" id="MobiDB-lite"/>
    </source>
</evidence>
<evidence type="ECO:0000313" key="3">
    <source>
        <dbReference type="EMBL" id="KAK3307650.1"/>
    </source>
</evidence>
<feature type="compositionally biased region" description="Polar residues" evidence="2">
    <location>
        <begin position="193"/>
        <end position="208"/>
    </location>
</feature>
<name>A0AAJ0GXF7_9PEZI</name>
<accession>A0AAJ0GXF7</accession>
<evidence type="ECO:0000256" key="1">
    <source>
        <dbReference type="SAM" id="Coils"/>
    </source>
</evidence>
<organism evidence="3 4">
    <name type="scientific">Chaetomium strumarium</name>
    <dbReference type="NCBI Taxonomy" id="1170767"/>
    <lineage>
        <taxon>Eukaryota</taxon>
        <taxon>Fungi</taxon>
        <taxon>Dikarya</taxon>
        <taxon>Ascomycota</taxon>
        <taxon>Pezizomycotina</taxon>
        <taxon>Sordariomycetes</taxon>
        <taxon>Sordariomycetidae</taxon>
        <taxon>Sordariales</taxon>
        <taxon>Chaetomiaceae</taxon>
        <taxon>Chaetomium</taxon>
    </lineage>
</organism>
<feature type="region of interest" description="Disordered" evidence="2">
    <location>
        <begin position="191"/>
        <end position="268"/>
    </location>
</feature>
<reference evidence="3" key="1">
    <citation type="journal article" date="2023" name="Mol. Phylogenet. Evol.">
        <title>Genome-scale phylogeny and comparative genomics of the fungal order Sordariales.</title>
        <authorList>
            <person name="Hensen N."/>
            <person name="Bonometti L."/>
            <person name="Westerberg I."/>
            <person name="Brannstrom I.O."/>
            <person name="Guillou S."/>
            <person name="Cros-Aarteil S."/>
            <person name="Calhoun S."/>
            <person name="Haridas S."/>
            <person name="Kuo A."/>
            <person name="Mondo S."/>
            <person name="Pangilinan J."/>
            <person name="Riley R."/>
            <person name="LaButti K."/>
            <person name="Andreopoulos B."/>
            <person name="Lipzen A."/>
            <person name="Chen C."/>
            <person name="Yan M."/>
            <person name="Daum C."/>
            <person name="Ng V."/>
            <person name="Clum A."/>
            <person name="Steindorff A."/>
            <person name="Ohm R.A."/>
            <person name="Martin F."/>
            <person name="Silar P."/>
            <person name="Natvig D.O."/>
            <person name="Lalanne C."/>
            <person name="Gautier V."/>
            <person name="Ament-Velasquez S.L."/>
            <person name="Kruys A."/>
            <person name="Hutchinson M.I."/>
            <person name="Powell A.J."/>
            <person name="Barry K."/>
            <person name="Miller A.N."/>
            <person name="Grigoriev I.V."/>
            <person name="Debuchy R."/>
            <person name="Gladieux P."/>
            <person name="Hiltunen Thoren M."/>
            <person name="Johannesson H."/>
        </authorList>
    </citation>
    <scope>NUCLEOTIDE SEQUENCE</scope>
    <source>
        <strain evidence="3">CBS 333.67</strain>
    </source>
</reference>
<comment type="caution">
    <text evidence="3">The sequence shown here is derived from an EMBL/GenBank/DDBJ whole genome shotgun (WGS) entry which is preliminary data.</text>
</comment>
<protein>
    <submittedName>
        <fullName evidence="3">Uncharacterized protein</fullName>
    </submittedName>
</protein>
<dbReference type="AlphaFoldDB" id="A0AAJ0GXF7"/>
<dbReference type="Gene3D" id="1.10.287.1490">
    <property type="match status" value="1"/>
</dbReference>
<reference evidence="3" key="2">
    <citation type="submission" date="2023-06" db="EMBL/GenBank/DDBJ databases">
        <authorList>
            <consortium name="Lawrence Berkeley National Laboratory"/>
            <person name="Mondo S.J."/>
            <person name="Hensen N."/>
            <person name="Bonometti L."/>
            <person name="Westerberg I."/>
            <person name="Brannstrom I.O."/>
            <person name="Guillou S."/>
            <person name="Cros-Aarteil S."/>
            <person name="Calhoun S."/>
            <person name="Haridas S."/>
            <person name="Kuo A."/>
            <person name="Pangilinan J."/>
            <person name="Riley R."/>
            <person name="Labutti K."/>
            <person name="Andreopoulos B."/>
            <person name="Lipzen A."/>
            <person name="Chen C."/>
            <person name="Yanf M."/>
            <person name="Daum C."/>
            <person name="Ng V."/>
            <person name="Clum A."/>
            <person name="Steindorff A."/>
            <person name="Ohm R."/>
            <person name="Martin F."/>
            <person name="Silar P."/>
            <person name="Natvig D."/>
            <person name="Lalanne C."/>
            <person name="Gautier V."/>
            <person name="Ament-Velasquez S.L."/>
            <person name="Kruys A."/>
            <person name="Hutchinson M.I."/>
            <person name="Powell A.J."/>
            <person name="Barry K."/>
            <person name="Miller A.N."/>
            <person name="Grigoriev I.V."/>
            <person name="Debuchy R."/>
            <person name="Gladieux P."/>
            <person name="Thoren M.H."/>
            <person name="Johannesson H."/>
        </authorList>
    </citation>
    <scope>NUCLEOTIDE SEQUENCE</scope>
    <source>
        <strain evidence="3">CBS 333.67</strain>
    </source>
</reference>
<dbReference type="Proteomes" id="UP001273166">
    <property type="component" value="Unassembled WGS sequence"/>
</dbReference>